<accession>A0ABV9P1W5</accession>
<feature type="chain" id="PRO_5046674264" evidence="1">
    <location>
        <begin position="19"/>
        <end position="224"/>
    </location>
</feature>
<evidence type="ECO:0000313" key="3">
    <source>
        <dbReference type="EMBL" id="MFC4738665.1"/>
    </source>
</evidence>
<evidence type="ECO:0000259" key="2">
    <source>
        <dbReference type="Pfam" id="PF13568"/>
    </source>
</evidence>
<gene>
    <name evidence="3" type="ORF">ACFO3U_01525</name>
</gene>
<comment type="caution">
    <text evidence="3">The sequence shown here is derived from an EMBL/GenBank/DDBJ whole genome shotgun (WGS) entry which is preliminary data.</text>
</comment>
<keyword evidence="1" id="KW-0732">Signal</keyword>
<dbReference type="Pfam" id="PF13568">
    <property type="entry name" value="OMP_b-brl_2"/>
    <property type="match status" value="1"/>
</dbReference>
<dbReference type="RefSeq" id="WP_379737750.1">
    <property type="nucleotide sequence ID" value="NZ_JBHSGW010000001.1"/>
</dbReference>
<evidence type="ECO:0000313" key="4">
    <source>
        <dbReference type="Proteomes" id="UP001595885"/>
    </source>
</evidence>
<dbReference type="EMBL" id="JBHSGW010000001">
    <property type="protein sequence ID" value="MFC4738665.1"/>
    <property type="molecule type" value="Genomic_DNA"/>
</dbReference>
<protein>
    <submittedName>
        <fullName evidence="3">Porin family protein</fullName>
    </submittedName>
</protein>
<evidence type="ECO:0000256" key="1">
    <source>
        <dbReference type="SAM" id="SignalP"/>
    </source>
</evidence>
<feature type="signal peptide" evidence="1">
    <location>
        <begin position="1"/>
        <end position="18"/>
    </location>
</feature>
<sequence>MKNLLLSFFIFFSVFVFSQEEQKTTVDSLYREDQMYATLSLNLVQNRPAGFNQHSLSSGITVGFLRDMPFNKKRTWAFAAGLGYSYNNLKNNIKIENVESINTYTIDNSFDKNKLVLHHLELPIEIRWRNSTFESHKFWRIYGGFKISYLFADKAVFKSDTEDITIRSNGDLSKIKYATYLSVGNNTGNIYLQYSLTPIFEDVKLNDKKLELSSFNIGFVFYIL</sequence>
<organism evidence="3 4">
    <name type="scientific">Flavobacterium ponti</name>
    <dbReference type="NCBI Taxonomy" id="665133"/>
    <lineage>
        <taxon>Bacteria</taxon>
        <taxon>Pseudomonadati</taxon>
        <taxon>Bacteroidota</taxon>
        <taxon>Flavobacteriia</taxon>
        <taxon>Flavobacteriales</taxon>
        <taxon>Flavobacteriaceae</taxon>
        <taxon>Flavobacterium</taxon>
    </lineage>
</organism>
<proteinExistence type="predicted"/>
<dbReference type="InterPro" id="IPR025665">
    <property type="entry name" value="Beta-barrel_OMP_2"/>
</dbReference>
<name>A0ABV9P1W5_9FLAO</name>
<keyword evidence="4" id="KW-1185">Reference proteome</keyword>
<feature type="domain" description="Outer membrane protein beta-barrel" evidence="2">
    <location>
        <begin position="18"/>
        <end position="201"/>
    </location>
</feature>
<reference evidence="4" key="1">
    <citation type="journal article" date="2019" name="Int. J. Syst. Evol. Microbiol.">
        <title>The Global Catalogue of Microorganisms (GCM) 10K type strain sequencing project: providing services to taxonomists for standard genome sequencing and annotation.</title>
        <authorList>
            <consortium name="The Broad Institute Genomics Platform"/>
            <consortium name="The Broad Institute Genome Sequencing Center for Infectious Disease"/>
            <person name="Wu L."/>
            <person name="Ma J."/>
        </authorList>
    </citation>
    <scope>NUCLEOTIDE SEQUENCE [LARGE SCALE GENOMIC DNA]</scope>
    <source>
        <strain evidence="4">CCUG 50349</strain>
    </source>
</reference>
<dbReference type="Proteomes" id="UP001595885">
    <property type="component" value="Unassembled WGS sequence"/>
</dbReference>